<organism evidence="2 3">
    <name type="scientific">Flemingia macrophylla</name>
    <dbReference type="NCBI Taxonomy" id="520843"/>
    <lineage>
        <taxon>Eukaryota</taxon>
        <taxon>Viridiplantae</taxon>
        <taxon>Streptophyta</taxon>
        <taxon>Embryophyta</taxon>
        <taxon>Tracheophyta</taxon>
        <taxon>Spermatophyta</taxon>
        <taxon>Magnoliopsida</taxon>
        <taxon>eudicotyledons</taxon>
        <taxon>Gunneridae</taxon>
        <taxon>Pentapetalae</taxon>
        <taxon>rosids</taxon>
        <taxon>fabids</taxon>
        <taxon>Fabales</taxon>
        <taxon>Fabaceae</taxon>
        <taxon>Papilionoideae</taxon>
        <taxon>50 kb inversion clade</taxon>
        <taxon>NPAAA clade</taxon>
        <taxon>indigoferoid/millettioid clade</taxon>
        <taxon>Phaseoleae</taxon>
        <taxon>Flemingia</taxon>
    </lineage>
</organism>
<evidence type="ECO:0000313" key="2">
    <source>
        <dbReference type="EMBL" id="KAL2326257.1"/>
    </source>
</evidence>
<dbReference type="Proteomes" id="UP001603857">
    <property type="component" value="Unassembled WGS sequence"/>
</dbReference>
<feature type="region of interest" description="Disordered" evidence="1">
    <location>
        <begin position="28"/>
        <end position="67"/>
    </location>
</feature>
<evidence type="ECO:0000313" key="3">
    <source>
        <dbReference type="Proteomes" id="UP001603857"/>
    </source>
</evidence>
<feature type="compositionally biased region" description="Low complexity" evidence="1">
    <location>
        <begin position="28"/>
        <end position="38"/>
    </location>
</feature>
<name>A0ABD1LRW8_9FABA</name>
<sequence length="67" mass="7039">MHRLSCNAVASQPEIDDNVGFHTTITRRTTAAAPPSIANCRAPPTADLTSTQLPHSQGPPPLALPLL</sequence>
<gene>
    <name evidence="2" type="ORF">Fmac_025315</name>
</gene>
<keyword evidence="3" id="KW-1185">Reference proteome</keyword>
<comment type="caution">
    <text evidence="2">The sequence shown here is derived from an EMBL/GenBank/DDBJ whole genome shotgun (WGS) entry which is preliminary data.</text>
</comment>
<reference evidence="2 3" key="1">
    <citation type="submission" date="2024-08" db="EMBL/GenBank/DDBJ databases">
        <title>Insights into the chromosomal genome structure of Flemingia macrophylla.</title>
        <authorList>
            <person name="Ding Y."/>
            <person name="Zhao Y."/>
            <person name="Bi W."/>
            <person name="Wu M."/>
            <person name="Zhao G."/>
            <person name="Gong Y."/>
            <person name="Li W."/>
            <person name="Zhang P."/>
        </authorList>
    </citation>
    <scope>NUCLEOTIDE SEQUENCE [LARGE SCALE GENOMIC DNA]</scope>
    <source>
        <strain evidence="2">DYQJB</strain>
        <tissue evidence="2">Leaf</tissue>
    </source>
</reference>
<proteinExistence type="predicted"/>
<dbReference type="AlphaFoldDB" id="A0ABD1LRW8"/>
<dbReference type="EMBL" id="JBGMDY010000008">
    <property type="protein sequence ID" value="KAL2326257.1"/>
    <property type="molecule type" value="Genomic_DNA"/>
</dbReference>
<feature type="compositionally biased region" description="Pro residues" evidence="1">
    <location>
        <begin position="57"/>
        <end position="67"/>
    </location>
</feature>
<accession>A0ABD1LRW8</accession>
<protein>
    <submittedName>
        <fullName evidence="2">Uncharacterized protein</fullName>
    </submittedName>
</protein>
<evidence type="ECO:0000256" key="1">
    <source>
        <dbReference type="SAM" id="MobiDB-lite"/>
    </source>
</evidence>